<dbReference type="Gramene" id="ABO96744">
    <property type="protein sequence ID" value="ABO96744"/>
    <property type="gene ID" value="OSTLU_24669"/>
</dbReference>
<dbReference type="RefSeq" id="XP_001418451.1">
    <property type="nucleotide sequence ID" value="XM_001418414.1"/>
</dbReference>
<evidence type="ECO:0000256" key="5">
    <source>
        <dbReference type="ARBA" id="ARBA00023242"/>
    </source>
</evidence>
<dbReference type="STRING" id="436017.A4RYT7"/>
<dbReference type="Proteomes" id="UP000001568">
    <property type="component" value="Chromosome 6"/>
</dbReference>
<dbReference type="SUPFAM" id="SSF63829">
    <property type="entry name" value="Calcium-dependent phosphotriesterase"/>
    <property type="match status" value="1"/>
</dbReference>
<accession>A4RYT7</accession>
<dbReference type="eggNOG" id="KOG1898">
    <property type="taxonomic scope" value="Eukaryota"/>
</dbReference>
<dbReference type="Pfam" id="PF23726">
    <property type="entry name" value="Beta-prop_RSE1_2nd"/>
    <property type="match status" value="1"/>
</dbReference>
<dbReference type="GO" id="GO:0003676">
    <property type="term" value="F:nucleic acid binding"/>
    <property type="evidence" value="ECO:0007669"/>
    <property type="project" value="InterPro"/>
</dbReference>
<keyword evidence="5" id="KW-0539">Nucleus</keyword>
<gene>
    <name evidence="11" type="ORF">OSTLU_24669</name>
</gene>
<feature type="domain" description="RSE1/DDB1/CPSF1 C-terminal" evidence="8">
    <location>
        <begin position="845"/>
        <end position="1162"/>
    </location>
</feature>
<evidence type="ECO:0000256" key="1">
    <source>
        <dbReference type="ARBA" id="ARBA00004123"/>
    </source>
</evidence>
<evidence type="ECO:0000259" key="8">
    <source>
        <dbReference type="Pfam" id="PF03178"/>
    </source>
</evidence>
<dbReference type="Pfam" id="PF10433">
    <property type="entry name" value="Beta-prop_RSE1_1st"/>
    <property type="match status" value="1"/>
</dbReference>
<dbReference type="FunFam" id="2.130.10.10:FF:000031">
    <property type="entry name" value="Splicing factor 3b subunit 3"/>
    <property type="match status" value="1"/>
</dbReference>
<evidence type="ECO:0000259" key="9">
    <source>
        <dbReference type="Pfam" id="PF10433"/>
    </source>
</evidence>
<dbReference type="GO" id="GO:0005681">
    <property type="term" value="C:spliceosomal complex"/>
    <property type="evidence" value="ECO:0007669"/>
    <property type="project" value="UniProtKB-KW"/>
</dbReference>
<feature type="domain" description="RSE1/DDB1/CPSF1 second beta-propeller" evidence="10">
    <location>
        <begin position="444"/>
        <end position="758"/>
    </location>
</feature>
<dbReference type="InterPro" id="IPR050358">
    <property type="entry name" value="RSE1/DDB1/CFT1"/>
</dbReference>
<sequence>MVHLYNLTLQKSSGINAAVYGNFSASKAQEIVVLRNKVVELLRPDESGRVQSVTSVEAFGIARSIATLRLAGANRDYLVLGSDSGRVVVLQFDKEKNAFVKVHQETYGKTGCRRIVPGQFLCADPKGRAICLGAVEKNKLVYVMNRDNEANLTISSPLEANKSHTIVFHMCALDCGLDNPIFAAIELDYGDADADPSGEAVAEAQKHLTYYELDLGLNHVVRKWSEPIDNGANHLIPVPGGSDGPGGVLVCCENFVIYRHQNHDEVRAVIPRRNSLAADRGVLIVSSASHRSKNSFFFLAQSEYGDIYKLTIDYSGETVSEVKVKYFDTIPPCVSLCVLKTGFLFAASEFGNHALYQFAGIGDDDAVESSSASLMETEEGYEPVFFDPRPLTNLYTIDTIDSLCPVLDMQAHNLTEEEMPQLYTLCGTGARSSLRILRQGIAMNELAMSPLPGQPNAIFTVKKSSSEEYDSYIIVSFLNATLVLSIGDTVSEVNDSGILGTTTTLQACLMSDESLLQIHPGGLRHIKADKRINEWRTPGRKQISKCTCNSKQVVIALTGGEVIYFELDSAGQLIEVEKLETSGDIACLDIGPVPEGALRNRFLAMGSYDGTVRVMSLNPDDCLQTLAVQALKGSAPSSLLVLQTAGTESTQGGLLLNVGMANGVLIRATIDQVSGQLSDMRMRFLGARAPKLVRTSVRGAPALVALSSRPWLGYSEKGTFVLAPISYVPLEEVCSFNSEQCPEGVVAISNQTLRIASIERLGENFNQTTVKLRYTPRAMSANPDTKMVALIESDQCTVPVGEREGPEATPADEAPETNDEDEEEAKMLPVEQFGAPKSSPGTWAACVRIVDPKEAKSTFVLELHKSEAALSLCHVFLTGPNELLLAVGTAVNLTFAPRNCDGGFIHLYRYGNDGRTLNLVHSTPTDGPVGALCGYKGHLLAGVNNSLRIYDYGKKKLLRKVENRNFPNFITTLHAAGDRIYVGDVQESIHYVKYKADEGSIYIFADDTKPRYITATLPLDYDTLAGADKFGNIFVNRLPKDVSEDMDDDPTGGKNIYSQGVLNGAPNKSETSAQTYIGETVCALTKGALQPGGIEIIMYGTFMGGIGCLLPFSSRSEIEFFTHLEMHMRQEAPSIVGRDHMAFRSYYAPVKNVIDGDLCEQFGALPADVQRRIAEEMDRTPGEILKKLEQVRSVAI</sequence>
<comment type="subcellular location">
    <subcellularLocation>
        <location evidence="1">Nucleus</location>
    </subcellularLocation>
</comment>
<dbReference type="Gene3D" id="2.130.10.10">
    <property type="entry name" value="YVTN repeat-like/Quinoprotein amine dehydrogenase"/>
    <property type="match status" value="3"/>
</dbReference>
<evidence type="ECO:0000313" key="12">
    <source>
        <dbReference type="Proteomes" id="UP000001568"/>
    </source>
</evidence>
<name>A4RYT7_OSTLU</name>
<evidence type="ECO:0000259" key="10">
    <source>
        <dbReference type="Pfam" id="PF23726"/>
    </source>
</evidence>
<dbReference type="GO" id="GO:0006397">
    <property type="term" value="P:mRNA processing"/>
    <property type="evidence" value="ECO:0007669"/>
    <property type="project" value="UniProtKB-KW"/>
</dbReference>
<feature type="compositionally biased region" description="Acidic residues" evidence="7">
    <location>
        <begin position="813"/>
        <end position="824"/>
    </location>
</feature>
<dbReference type="FunFam" id="2.130.10.10:FF:001143">
    <property type="entry name" value="Pre-mRNA-splicing factor rse-1, putative"/>
    <property type="match status" value="1"/>
</dbReference>
<evidence type="ECO:0000256" key="3">
    <source>
        <dbReference type="ARBA" id="ARBA00022728"/>
    </source>
</evidence>
<dbReference type="GeneID" id="5002327"/>
<dbReference type="AlphaFoldDB" id="A4RYT7"/>
<dbReference type="KEGG" id="olu:OSTLU_24669"/>
<dbReference type="InterPro" id="IPR004871">
    <property type="entry name" value="RSE1/DDB1/CPSF1_C"/>
</dbReference>
<dbReference type="EMBL" id="CP000586">
    <property type="protein sequence ID" value="ABO96744.1"/>
    <property type="molecule type" value="Genomic_DNA"/>
</dbReference>
<dbReference type="PANTHER" id="PTHR10644">
    <property type="entry name" value="DNA REPAIR/RNA PROCESSING CPSF FAMILY"/>
    <property type="match status" value="1"/>
</dbReference>
<dbReference type="Gene3D" id="1.10.150.910">
    <property type="match status" value="1"/>
</dbReference>
<keyword evidence="3" id="KW-0747">Spliceosome</keyword>
<dbReference type="FunFam" id="1.10.150.910:FF:000002">
    <property type="entry name" value="Splicing factor 3B subunit 3"/>
    <property type="match status" value="1"/>
</dbReference>
<reference evidence="11 12" key="1">
    <citation type="journal article" date="2007" name="Proc. Natl. Acad. Sci. U.S.A.">
        <title>The tiny eukaryote Ostreococcus provides genomic insights into the paradox of plankton speciation.</title>
        <authorList>
            <person name="Palenik B."/>
            <person name="Grimwood J."/>
            <person name="Aerts A."/>
            <person name="Rouze P."/>
            <person name="Salamov A."/>
            <person name="Putnam N."/>
            <person name="Dupont C."/>
            <person name="Jorgensen R."/>
            <person name="Derelle E."/>
            <person name="Rombauts S."/>
            <person name="Zhou K."/>
            <person name="Otillar R."/>
            <person name="Merchant S.S."/>
            <person name="Podell S."/>
            <person name="Gaasterland T."/>
            <person name="Napoli C."/>
            <person name="Gendler K."/>
            <person name="Manuell A."/>
            <person name="Tai V."/>
            <person name="Vallon O."/>
            <person name="Piganeau G."/>
            <person name="Jancek S."/>
            <person name="Heijde M."/>
            <person name="Jabbari K."/>
            <person name="Bowler C."/>
            <person name="Lohr M."/>
            <person name="Robbens S."/>
            <person name="Werner G."/>
            <person name="Dubchak I."/>
            <person name="Pazour G.J."/>
            <person name="Ren Q."/>
            <person name="Paulsen I."/>
            <person name="Delwiche C."/>
            <person name="Schmutz J."/>
            <person name="Rokhsar D."/>
            <person name="Van de Peer Y."/>
            <person name="Moreau H."/>
            <person name="Grigoriev I.V."/>
        </authorList>
    </citation>
    <scope>NUCLEOTIDE SEQUENCE [LARGE SCALE GENOMIC DNA]</scope>
    <source>
        <strain evidence="11 12">CCE9901</strain>
    </source>
</reference>
<proteinExistence type="inferred from homology"/>
<dbReference type="GO" id="GO:0008380">
    <property type="term" value="P:RNA splicing"/>
    <property type="evidence" value="ECO:0007669"/>
    <property type="project" value="UniProtKB-KW"/>
</dbReference>
<evidence type="ECO:0000256" key="2">
    <source>
        <dbReference type="ARBA" id="ARBA00022664"/>
    </source>
</evidence>
<feature type="domain" description="RSE1/DDB1/CPSF1 first beta-propeller" evidence="9">
    <location>
        <begin position="15"/>
        <end position="400"/>
    </location>
</feature>
<dbReference type="HOGENOM" id="CLU_003246_0_0_1"/>
<protein>
    <recommendedName>
        <fullName evidence="13">DNA damage-binding protein 1</fullName>
    </recommendedName>
</protein>
<keyword evidence="2" id="KW-0507">mRNA processing</keyword>
<feature type="region of interest" description="Disordered" evidence="7">
    <location>
        <begin position="800"/>
        <end position="825"/>
    </location>
</feature>
<dbReference type="OrthoDB" id="436637at2759"/>
<dbReference type="InterPro" id="IPR018846">
    <property type="entry name" value="Beta-prop_RSE1/DDB1/CPSF1_1st"/>
</dbReference>
<keyword evidence="4" id="KW-0508">mRNA splicing</keyword>
<keyword evidence="12" id="KW-1185">Reference proteome</keyword>
<dbReference type="InterPro" id="IPR036322">
    <property type="entry name" value="WD40_repeat_dom_sf"/>
</dbReference>
<dbReference type="InterPro" id="IPR015943">
    <property type="entry name" value="WD40/YVTN_repeat-like_dom_sf"/>
</dbReference>
<dbReference type="SUPFAM" id="SSF50978">
    <property type="entry name" value="WD40 repeat-like"/>
    <property type="match status" value="1"/>
</dbReference>
<dbReference type="InterPro" id="IPR058543">
    <property type="entry name" value="Beta-prop_RSE1/DDB1/CPSF1_2nd"/>
</dbReference>
<evidence type="ECO:0008006" key="13">
    <source>
        <dbReference type="Google" id="ProtNLM"/>
    </source>
</evidence>
<evidence type="ECO:0000256" key="7">
    <source>
        <dbReference type="SAM" id="MobiDB-lite"/>
    </source>
</evidence>
<organism evidence="11 12">
    <name type="scientific">Ostreococcus lucimarinus (strain CCE9901)</name>
    <dbReference type="NCBI Taxonomy" id="436017"/>
    <lineage>
        <taxon>Eukaryota</taxon>
        <taxon>Viridiplantae</taxon>
        <taxon>Chlorophyta</taxon>
        <taxon>Mamiellophyceae</taxon>
        <taxon>Mamiellales</taxon>
        <taxon>Bathycoccaceae</taxon>
        <taxon>Ostreococcus</taxon>
    </lineage>
</organism>
<dbReference type="OMA" id="PRATGHW"/>
<comment type="similarity">
    <text evidence="6">Belongs to the RSE1 family.</text>
</comment>
<evidence type="ECO:0000256" key="6">
    <source>
        <dbReference type="ARBA" id="ARBA00038266"/>
    </source>
</evidence>
<dbReference type="Pfam" id="PF03178">
    <property type="entry name" value="CPSF_A"/>
    <property type="match status" value="1"/>
</dbReference>
<evidence type="ECO:0000256" key="4">
    <source>
        <dbReference type="ARBA" id="ARBA00023187"/>
    </source>
</evidence>
<evidence type="ECO:0000313" key="11">
    <source>
        <dbReference type="EMBL" id="ABO96744.1"/>
    </source>
</evidence>